<dbReference type="Proteomes" id="UP000049983">
    <property type="component" value="Unassembled WGS sequence"/>
</dbReference>
<feature type="domain" description="VOC" evidence="2">
    <location>
        <begin position="5"/>
        <end position="127"/>
    </location>
</feature>
<dbReference type="PROSITE" id="PS51819">
    <property type="entry name" value="VOC"/>
    <property type="match status" value="1"/>
</dbReference>
<proteinExistence type="predicted"/>
<dbReference type="GeneID" id="97671335"/>
<dbReference type="RefSeq" id="WP_055112227.1">
    <property type="nucleotide sequence ID" value="NZ_CANKXR010000005.1"/>
</dbReference>
<evidence type="ECO:0000313" key="4">
    <source>
        <dbReference type="Proteomes" id="UP000049983"/>
    </source>
</evidence>
<dbReference type="Gene3D" id="3.10.180.10">
    <property type="entry name" value="2,3-Dihydroxybiphenyl 1,2-Dioxygenase, domain 1"/>
    <property type="match status" value="1"/>
</dbReference>
<name>A0A0M6ZDJ4_9HYPH</name>
<dbReference type="GO" id="GO:0004493">
    <property type="term" value="F:methylmalonyl-CoA epimerase activity"/>
    <property type="evidence" value="ECO:0007669"/>
    <property type="project" value="TreeGrafter"/>
</dbReference>
<reference evidence="4" key="1">
    <citation type="submission" date="2015-07" db="EMBL/GenBank/DDBJ databases">
        <authorList>
            <person name="Rodrigo-Torres Lidia"/>
            <person name="Arahal R.David."/>
        </authorList>
    </citation>
    <scope>NUCLEOTIDE SEQUENCE [LARGE SCALE GENOMIC DNA]</scope>
    <source>
        <strain evidence="4">CECT 5096</strain>
    </source>
</reference>
<keyword evidence="1" id="KW-0479">Metal-binding</keyword>
<dbReference type="AlphaFoldDB" id="A0A0M6ZDJ4"/>
<accession>A0A0M6ZDJ4</accession>
<dbReference type="STRING" id="311410.LA5095_00875"/>
<dbReference type="GO" id="GO:0046491">
    <property type="term" value="P:L-methylmalonyl-CoA metabolic process"/>
    <property type="evidence" value="ECO:0007669"/>
    <property type="project" value="TreeGrafter"/>
</dbReference>
<sequence>MSTPFLEHVNVTVRDPEAMAKRLEDWFGWKVRWKGAALNGGTTYHIGNETSYIAAYSPSHNTTPVNGTSYSHHGGLNHIAVVVDDLDATEERIKAGGYKTHNHQDYEPGRRFYFDDDDGIEFEIVSYAD</sequence>
<keyword evidence="4" id="KW-1185">Reference proteome</keyword>
<dbReference type="InterPro" id="IPR051785">
    <property type="entry name" value="MMCE/EMCE_epimerase"/>
</dbReference>
<evidence type="ECO:0000259" key="2">
    <source>
        <dbReference type="PROSITE" id="PS51819"/>
    </source>
</evidence>
<dbReference type="OrthoDB" id="7355345at2"/>
<dbReference type="PANTHER" id="PTHR43048">
    <property type="entry name" value="METHYLMALONYL-COA EPIMERASE"/>
    <property type="match status" value="1"/>
</dbReference>
<dbReference type="InterPro" id="IPR029068">
    <property type="entry name" value="Glyas_Bleomycin-R_OHBP_Dase"/>
</dbReference>
<evidence type="ECO:0000256" key="1">
    <source>
        <dbReference type="ARBA" id="ARBA00022723"/>
    </source>
</evidence>
<dbReference type="InterPro" id="IPR004360">
    <property type="entry name" value="Glyas_Fos-R_dOase_dom"/>
</dbReference>
<gene>
    <name evidence="3" type="ORF">LA5096_04015</name>
</gene>
<dbReference type="EMBL" id="CXWC01000011">
    <property type="protein sequence ID" value="CTQ74353.1"/>
    <property type="molecule type" value="Genomic_DNA"/>
</dbReference>
<dbReference type="GO" id="GO:0046872">
    <property type="term" value="F:metal ion binding"/>
    <property type="evidence" value="ECO:0007669"/>
    <property type="project" value="UniProtKB-KW"/>
</dbReference>
<protein>
    <submittedName>
        <fullName evidence="3">Methylmalonyl-CoA epimerase</fullName>
    </submittedName>
</protein>
<evidence type="ECO:0000313" key="3">
    <source>
        <dbReference type="EMBL" id="CTQ74353.1"/>
    </source>
</evidence>
<dbReference type="Pfam" id="PF00903">
    <property type="entry name" value="Glyoxalase"/>
    <property type="match status" value="1"/>
</dbReference>
<dbReference type="InterPro" id="IPR037523">
    <property type="entry name" value="VOC_core"/>
</dbReference>
<dbReference type="SUPFAM" id="SSF54593">
    <property type="entry name" value="Glyoxalase/Bleomycin resistance protein/Dihydroxybiphenyl dioxygenase"/>
    <property type="match status" value="1"/>
</dbReference>
<dbReference type="PANTHER" id="PTHR43048:SF3">
    <property type="entry name" value="METHYLMALONYL-COA EPIMERASE, MITOCHONDRIAL"/>
    <property type="match status" value="1"/>
</dbReference>
<organism evidence="3 4">
    <name type="scientific">Roseibium album</name>
    <dbReference type="NCBI Taxonomy" id="311410"/>
    <lineage>
        <taxon>Bacteria</taxon>
        <taxon>Pseudomonadati</taxon>
        <taxon>Pseudomonadota</taxon>
        <taxon>Alphaproteobacteria</taxon>
        <taxon>Hyphomicrobiales</taxon>
        <taxon>Stappiaceae</taxon>
        <taxon>Roseibium</taxon>
    </lineage>
</organism>